<proteinExistence type="predicted"/>
<dbReference type="GO" id="GO:0005886">
    <property type="term" value="C:plasma membrane"/>
    <property type="evidence" value="ECO:0007669"/>
    <property type="project" value="UniProtKB-SubCell"/>
</dbReference>
<dbReference type="InterPro" id="IPR004477">
    <property type="entry name" value="ComEC_N"/>
</dbReference>
<dbReference type="InterPro" id="IPR025405">
    <property type="entry name" value="DUF4131"/>
</dbReference>
<dbReference type="Pfam" id="PF13567">
    <property type="entry name" value="DUF4131"/>
    <property type="match status" value="1"/>
</dbReference>
<evidence type="ECO:0000256" key="2">
    <source>
        <dbReference type="ARBA" id="ARBA00022475"/>
    </source>
</evidence>
<feature type="transmembrane region" description="Helical" evidence="6">
    <location>
        <begin position="483"/>
        <end position="502"/>
    </location>
</feature>
<keyword evidence="5 6" id="KW-0472">Membrane</keyword>
<dbReference type="NCBIfam" id="TIGR00360">
    <property type="entry name" value="ComEC_N-term"/>
    <property type="match status" value="1"/>
</dbReference>
<dbReference type="EMBL" id="CP016303">
    <property type="protein sequence ID" value="ASX26830.1"/>
    <property type="molecule type" value="Genomic_DNA"/>
</dbReference>
<evidence type="ECO:0000256" key="6">
    <source>
        <dbReference type="SAM" id="Phobius"/>
    </source>
</evidence>
<evidence type="ECO:0000256" key="4">
    <source>
        <dbReference type="ARBA" id="ARBA00022989"/>
    </source>
</evidence>
<dbReference type="InterPro" id="IPR036866">
    <property type="entry name" value="RibonucZ/Hydroxyglut_hydro"/>
</dbReference>
<dbReference type="InterPro" id="IPR001279">
    <property type="entry name" value="Metallo-B-lactamas"/>
</dbReference>
<gene>
    <name evidence="8" type="ORF">BA171_07450</name>
</gene>
<feature type="domain" description="Metallo-beta-lactamase" evidence="7">
    <location>
        <begin position="522"/>
        <end position="709"/>
    </location>
</feature>
<feature type="transmembrane region" description="Helical" evidence="6">
    <location>
        <begin position="403"/>
        <end position="424"/>
    </location>
</feature>
<feature type="transmembrane region" description="Helical" evidence="6">
    <location>
        <begin position="431"/>
        <end position="453"/>
    </location>
</feature>
<dbReference type="InterPro" id="IPR035681">
    <property type="entry name" value="ComA-like_MBL"/>
</dbReference>
<dbReference type="Gene3D" id="3.60.15.10">
    <property type="entry name" value="Ribonuclease Z/Hydroxyacylglutathione hydrolase-like"/>
    <property type="match status" value="1"/>
</dbReference>
<evidence type="ECO:0000256" key="5">
    <source>
        <dbReference type="ARBA" id="ARBA00023136"/>
    </source>
</evidence>
<comment type="subcellular location">
    <subcellularLocation>
        <location evidence="1">Cell membrane</location>
        <topology evidence="1">Multi-pass membrane protein</topology>
    </subcellularLocation>
</comment>
<feature type="transmembrane region" description="Helical" evidence="6">
    <location>
        <begin position="337"/>
        <end position="354"/>
    </location>
</feature>
<dbReference type="PANTHER" id="PTHR30619:SF1">
    <property type="entry name" value="RECOMBINATION PROTEIN 2"/>
    <property type="match status" value="1"/>
</dbReference>
<dbReference type="CDD" id="cd07731">
    <property type="entry name" value="ComA-like_MBL-fold"/>
    <property type="match status" value="1"/>
</dbReference>
<name>A0A249E0G8_9ENTR</name>
<dbReference type="NCBIfam" id="NF008580">
    <property type="entry name" value="PRK11539.1"/>
    <property type="match status" value="1"/>
</dbReference>
<keyword evidence="3 6" id="KW-0812">Transmembrane</keyword>
<protein>
    <submittedName>
        <fullName evidence="8">ComEC family protein</fullName>
    </submittedName>
</protein>
<sequence length="773" mass="89425">MNLSIDKAAFAIILGIFPLVFLPKLPEQKLLFYFLILFLLLNITKNLTCHFLALVSISFLWGCLHAKTLLTQVDVLTQGQKNIVAIVKSVQLQKHHQKSEKPRVLLRIHKLEGKYLFPPIFVSVIWNDHLPSFCSGQKWQLKVRMRAIHSTLNEGGFDSQRWAVANKQPLSGKLISAKPIDLQCDMRQKMISGVKNSINIYDYVRILIALAFGERKLLNKNDWEQLKKTGTAHLIAISGMHIAMAALFGALFARALQFFFPITWIRQGFPLMMSWCSALFYMWLAGASAPTLRAMLALTLWLLLRVFRKKCTAWQVWLWTVSLILIIDPLAILSDSFWLSCFAVAALIFWYQWVPLRLSENRIWYQWLRQLLMKWLHLQLGMMLLLLPIQVALFHGISLSSLIANLWAVPIISFITIPAILLAFLTTFIPFIASIFWFLADFSIGLVFSPLLFLSKGWLSISKAGQLISYSGWLSVIIWRFQFWRSHHIISVVIFCILLWIFTERSEYKRYKWRVDMLDVGHGLAVVIEREGKATLFDTGVRWKTGSMASSVILPYLNWRGLELEHIIISHDHNDHIGGLYELLKFFPKAKVTAPFNSLKKSALITFSVCSEGNQWQWQELNFEVFWPKKREKNAKNNDSCVIRIDDGQHSLLLSGDLEAKGEYQLIQQAGHKLASTFLQVPHHGSKTSSTSPFLRAVKPTFAFASVSRYNQWHLPAQKIIKRYQKNHILWRDTSVSGQLTVFFFDKTWKIRGYREEFMPRWYHQPLGVFKHQ</sequence>
<dbReference type="Pfam" id="PF00753">
    <property type="entry name" value="Lactamase_B"/>
    <property type="match status" value="1"/>
</dbReference>
<dbReference type="SUPFAM" id="SSF56281">
    <property type="entry name" value="Metallo-hydrolase/oxidoreductase"/>
    <property type="match status" value="1"/>
</dbReference>
<keyword evidence="2" id="KW-1003">Cell membrane</keyword>
<keyword evidence="4 6" id="KW-1133">Transmembrane helix</keyword>
<evidence type="ECO:0000256" key="1">
    <source>
        <dbReference type="ARBA" id="ARBA00004651"/>
    </source>
</evidence>
<dbReference type="AlphaFoldDB" id="A0A249E0G8"/>
<dbReference type="OrthoDB" id="9761531at2"/>
<evidence type="ECO:0000313" key="9">
    <source>
        <dbReference type="Proteomes" id="UP000216438"/>
    </source>
</evidence>
<dbReference type="PANTHER" id="PTHR30619">
    <property type="entry name" value="DNA INTERNALIZATION/COMPETENCE PROTEIN COMEC/REC2"/>
    <property type="match status" value="1"/>
</dbReference>
<dbReference type="RefSeq" id="WP_046493638.1">
    <property type="nucleotide sequence ID" value="NZ_CP016303.1"/>
</dbReference>
<dbReference type="NCBIfam" id="TIGR00361">
    <property type="entry name" value="ComEC_Rec2"/>
    <property type="match status" value="1"/>
</dbReference>
<feature type="transmembrane region" description="Helical" evidence="6">
    <location>
        <begin position="31"/>
        <end position="61"/>
    </location>
</feature>
<reference evidence="8 9" key="2">
    <citation type="submission" date="2017-09" db="EMBL/GenBank/DDBJ databases">
        <title>The genome of whitefly Bemisia tabaci, a global crop pest, provides novel insights into virus transmission, host adaptation and insecticide resistance.</title>
        <authorList>
            <person name="Kaur N."/>
            <person name="Kliot A."/>
            <person name="Pinheiro P.V."/>
            <person name="Luan J."/>
            <person name="Zheng Y."/>
            <person name="Liu W."/>
            <person name="Sun H."/>
            <person name="Yang X."/>
            <person name="Xu Y."/>
            <person name="Luo Y."/>
            <person name="Kruse A."/>
            <person name="Fisher T.W."/>
            <person name="Nelson D.R."/>
            <person name="Elimelech M."/>
            <person name="MacCoss M."/>
            <person name="Johnson R."/>
            <person name="Cohen E."/>
            <person name="Hunter W.B."/>
            <person name="Brown J.K."/>
            <person name="Jander G."/>
            <person name="Cilia M."/>
            <person name="Douglas A.E."/>
            <person name="Ghanim M."/>
            <person name="Simmons A.M."/>
            <person name="Wintermantel W.M."/>
            <person name="Ling K.-S."/>
            <person name="Fei Z."/>
        </authorList>
    </citation>
    <scope>NUCLEOTIDE SEQUENCE [LARGE SCALE GENOMIC DNA]</scope>
    <source>
        <strain evidence="8 9">MEAM1</strain>
    </source>
</reference>
<feature type="transmembrane region" description="Helical" evidence="6">
    <location>
        <begin position="375"/>
        <end position="397"/>
    </location>
</feature>
<accession>A0A249E0G8</accession>
<feature type="transmembrane region" description="Helical" evidence="6">
    <location>
        <begin position="280"/>
        <end position="304"/>
    </location>
</feature>
<evidence type="ECO:0000256" key="3">
    <source>
        <dbReference type="ARBA" id="ARBA00022692"/>
    </source>
</evidence>
<dbReference type="GO" id="GO:0030420">
    <property type="term" value="P:establishment of competence for transformation"/>
    <property type="evidence" value="ECO:0007669"/>
    <property type="project" value="InterPro"/>
</dbReference>
<dbReference type="Pfam" id="PF03772">
    <property type="entry name" value="Competence"/>
    <property type="match status" value="1"/>
</dbReference>
<feature type="transmembrane region" description="Helical" evidence="6">
    <location>
        <begin position="234"/>
        <end position="260"/>
    </location>
</feature>
<organism evidence="8 9">
    <name type="scientific">Candidatus Hamiltonella defensa</name>
    <name type="common">Bemisia tabaci</name>
    <dbReference type="NCBI Taxonomy" id="672795"/>
    <lineage>
        <taxon>Bacteria</taxon>
        <taxon>Pseudomonadati</taxon>
        <taxon>Pseudomonadota</taxon>
        <taxon>Gammaproteobacteria</taxon>
        <taxon>Enterobacterales</taxon>
        <taxon>Enterobacteriaceae</taxon>
        <taxon>aphid secondary symbionts</taxon>
        <taxon>Candidatus Williamhamiltonella</taxon>
    </lineage>
</organism>
<dbReference type="SMART" id="SM00849">
    <property type="entry name" value="Lactamase_B"/>
    <property type="match status" value="1"/>
</dbReference>
<dbReference type="InterPro" id="IPR004797">
    <property type="entry name" value="Competence_ComEC/Rec2"/>
</dbReference>
<feature type="transmembrane region" description="Helical" evidence="6">
    <location>
        <begin position="311"/>
        <end position="331"/>
    </location>
</feature>
<feature type="transmembrane region" description="Helical" evidence="6">
    <location>
        <begin position="7"/>
        <end position="25"/>
    </location>
</feature>
<dbReference type="InterPro" id="IPR052159">
    <property type="entry name" value="Competence_DNA_uptake"/>
</dbReference>
<evidence type="ECO:0000313" key="8">
    <source>
        <dbReference type="EMBL" id="ASX26830.1"/>
    </source>
</evidence>
<reference evidence="9" key="1">
    <citation type="submission" date="2016-06" db="EMBL/GenBank/DDBJ databases">
        <authorList>
            <person name="Chen W."/>
            <person name="Hasegawa D.K."/>
        </authorList>
    </citation>
    <scope>NUCLEOTIDE SEQUENCE [LARGE SCALE GENOMIC DNA]</scope>
    <source>
        <strain evidence="9">MEAM1</strain>
    </source>
</reference>
<evidence type="ECO:0000259" key="7">
    <source>
        <dbReference type="SMART" id="SM00849"/>
    </source>
</evidence>
<dbReference type="Proteomes" id="UP000216438">
    <property type="component" value="Chromosome"/>
</dbReference>